<evidence type="ECO:0000256" key="1">
    <source>
        <dbReference type="SAM" id="SignalP"/>
    </source>
</evidence>
<dbReference type="Proteomes" id="UP000466730">
    <property type="component" value="Unassembled WGS sequence"/>
</dbReference>
<evidence type="ECO:0000313" key="2">
    <source>
        <dbReference type="EMBL" id="MRH22157.1"/>
    </source>
</evidence>
<accession>A0A844BQB8</accession>
<feature type="signal peptide" evidence="1">
    <location>
        <begin position="1"/>
        <end position="19"/>
    </location>
</feature>
<gene>
    <name evidence="2" type="ORF">GH815_14265</name>
</gene>
<keyword evidence="1" id="KW-0732">Signal</keyword>
<reference evidence="2 3" key="1">
    <citation type="submission" date="2019-11" db="EMBL/GenBank/DDBJ databases">
        <title>Draft Whole-Genome sequence of the marine photosynthetic bacterium Rhodovulum strictum DSM 11289.</title>
        <authorList>
            <person name="Kyndt J.A."/>
            <person name="Meyer T.E."/>
        </authorList>
    </citation>
    <scope>NUCLEOTIDE SEQUENCE [LARGE SCALE GENOMIC DNA]</scope>
    <source>
        <strain evidence="2 3">DSM 11289</strain>
    </source>
</reference>
<evidence type="ECO:0000313" key="3">
    <source>
        <dbReference type="Proteomes" id="UP000466730"/>
    </source>
</evidence>
<dbReference type="AlphaFoldDB" id="A0A844BQB8"/>
<organism evidence="2 3">
    <name type="scientific">Rhodovulum strictum</name>
    <dbReference type="NCBI Taxonomy" id="58314"/>
    <lineage>
        <taxon>Bacteria</taxon>
        <taxon>Pseudomonadati</taxon>
        <taxon>Pseudomonadota</taxon>
        <taxon>Alphaproteobacteria</taxon>
        <taxon>Rhodobacterales</taxon>
        <taxon>Paracoccaceae</taxon>
        <taxon>Rhodovulum</taxon>
    </lineage>
</organism>
<keyword evidence="3" id="KW-1185">Reference proteome</keyword>
<protein>
    <submittedName>
        <fullName evidence="2">Uncharacterized protein</fullName>
    </submittedName>
</protein>
<dbReference type="OrthoDB" id="7265885at2"/>
<comment type="caution">
    <text evidence="2">The sequence shown here is derived from an EMBL/GenBank/DDBJ whole genome shotgun (WGS) entry which is preliminary data.</text>
</comment>
<proteinExistence type="predicted"/>
<dbReference type="EMBL" id="WJPO01000025">
    <property type="protein sequence ID" value="MRH22157.1"/>
    <property type="molecule type" value="Genomic_DNA"/>
</dbReference>
<sequence>MKRLITLACLALAPGPVLADDVVDTLNSAIAAYEAGDVKYALEELAYARQLMQAVAAEGLTGFLPPAPEGWTREVNIEMNQGLAIMGGGAGAEATYSDGDKSFTLSVMADNPMVGAMAAMFGNPMLMGMSGEIVRIGRQRFVDQGGELTGLVDNRILVQANGAPREDMLPVLEAIDYDGLAGFGR</sequence>
<feature type="chain" id="PRO_5032761647" evidence="1">
    <location>
        <begin position="20"/>
        <end position="185"/>
    </location>
</feature>
<dbReference type="RefSeq" id="WP_153749441.1">
    <property type="nucleotide sequence ID" value="NZ_BAAADI010000055.1"/>
</dbReference>
<name>A0A844BQB8_9RHOB</name>